<dbReference type="Gene3D" id="3.30.43.10">
    <property type="entry name" value="Uridine Diphospho-n-acetylenolpyruvylglucosamine Reductase, domain 2"/>
    <property type="match status" value="1"/>
</dbReference>
<dbReference type="InterPro" id="IPR051312">
    <property type="entry name" value="Diverse_Substr_Oxidored"/>
</dbReference>
<dbReference type="InterPro" id="IPR036318">
    <property type="entry name" value="FAD-bd_PCMH-like_sf"/>
</dbReference>
<reference evidence="5" key="1">
    <citation type="submission" date="2017-08" db="EMBL/GenBank/DDBJ databases">
        <title>Mesorhizobium wenxinae sp. nov., a novel rhizobial species isolated from root nodules of chickpea (Cicer arietinum L.).</title>
        <authorList>
            <person name="Zhang J."/>
        </authorList>
    </citation>
    <scope>NUCLEOTIDE SEQUENCE [LARGE SCALE GENOMIC DNA]</scope>
    <source>
        <strain evidence="5">USDA 3392</strain>
    </source>
</reference>
<dbReference type="SUPFAM" id="SSF55447">
    <property type="entry name" value="CO dehydrogenase flavoprotein C-terminal domain-like"/>
    <property type="match status" value="1"/>
</dbReference>
<dbReference type="InterPro" id="IPR016169">
    <property type="entry name" value="FAD-bd_PCMH_sub2"/>
</dbReference>
<dbReference type="Proteomes" id="UP000216215">
    <property type="component" value="Unassembled WGS sequence"/>
</dbReference>
<proteinExistence type="predicted"/>
<evidence type="ECO:0000313" key="4">
    <source>
        <dbReference type="EMBL" id="PAQ00329.1"/>
    </source>
</evidence>
<dbReference type="GO" id="GO:0016491">
    <property type="term" value="F:oxidoreductase activity"/>
    <property type="evidence" value="ECO:0007669"/>
    <property type="project" value="InterPro"/>
</dbReference>
<gene>
    <name evidence="4" type="ORF">CIT25_21215</name>
</gene>
<evidence type="ECO:0000256" key="1">
    <source>
        <dbReference type="ARBA" id="ARBA00022630"/>
    </source>
</evidence>
<dbReference type="Pfam" id="PF00941">
    <property type="entry name" value="FAD_binding_5"/>
    <property type="match status" value="1"/>
</dbReference>
<sequence>MRPFAYERPTNVSAAVAAASHFTDARVPPTQANAQFIAGGTNMADYMKLGVAQPERLLDLNGLAEPALRQIRISDDTIRFGALVRMGEAADRAEIKRRCPLLAESLKLAASGQIRNMASLAGNVLQRTRCEYFRETSWPCNKREPGSGCAALEGLNRQHAVLGTSDTCIATYHGDFAQALIALDAVIEAEGRKGLRRIPFAKLHHLPGDTPNIETDLAADEVIVAIDVPIRAWSHRSRFLKIRDRESYAFALASAAVALDMDGDKVRQARIALGGVATVPWRARAAEEALHGKVLDRDAAEAAAEIAFAEAKPREHNAFKVPLGKRTLVRALLETRDMKVPS</sequence>
<dbReference type="RefSeq" id="WP_095486463.1">
    <property type="nucleotide sequence ID" value="NZ_CP088151.1"/>
</dbReference>
<feature type="domain" description="FAD-binding PCMH-type" evidence="3">
    <location>
        <begin position="1"/>
        <end position="233"/>
    </location>
</feature>
<evidence type="ECO:0000313" key="5">
    <source>
        <dbReference type="Proteomes" id="UP000216215"/>
    </source>
</evidence>
<dbReference type="SMART" id="SM01092">
    <property type="entry name" value="CO_deh_flav_C"/>
    <property type="match status" value="1"/>
</dbReference>
<dbReference type="GO" id="GO:0071949">
    <property type="term" value="F:FAD binding"/>
    <property type="evidence" value="ECO:0007669"/>
    <property type="project" value="InterPro"/>
</dbReference>
<comment type="caution">
    <text evidence="4">The sequence shown here is derived from an EMBL/GenBank/DDBJ whole genome shotgun (WGS) entry which is preliminary data.</text>
</comment>
<name>A0AB36R738_9HYPH</name>
<dbReference type="Gene3D" id="3.30.390.50">
    <property type="entry name" value="CO dehydrogenase flavoprotein, C-terminal domain"/>
    <property type="match status" value="1"/>
</dbReference>
<dbReference type="Pfam" id="PF03450">
    <property type="entry name" value="CO_deh_flav_C"/>
    <property type="match status" value="1"/>
</dbReference>
<dbReference type="InterPro" id="IPR016166">
    <property type="entry name" value="FAD-bd_PCMH"/>
</dbReference>
<dbReference type="InterPro" id="IPR036683">
    <property type="entry name" value="CO_DH_flav_C_dom_sf"/>
</dbReference>
<dbReference type="InterPro" id="IPR002346">
    <property type="entry name" value="Mopterin_DH_FAD-bd"/>
</dbReference>
<dbReference type="InterPro" id="IPR016167">
    <property type="entry name" value="FAD-bd_PCMH_sub1"/>
</dbReference>
<dbReference type="EMBL" id="NPKI01000026">
    <property type="protein sequence ID" value="PAQ00329.1"/>
    <property type="molecule type" value="Genomic_DNA"/>
</dbReference>
<dbReference type="Gene3D" id="3.30.465.10">
    <property type="match status" value="2"/>
</dbReference>
<evidence type="ECO:0000256" key="2">
    <source>
        <dbReference type="ARBA" id="ARBA00022827"/>
    </source>
</evidence>
<dbReference type="PANTHER" id="PTHR42659:SF1">
    <property type="entry name" value="OXIDOREDUCTASE"/>
    <property type="match status" value="1"/>
</dbReference>
<dbReference type="AlphaFoldDB" id="A0AB36R738"/>
<dbReference type="SUPFAM" id="SSF56176">
    <property type="entry name" value="FAD-binding/transporter-associated domain-like"/>
    <property type="match status" value="1"/>
</dbReference>
<keyword evidence="5" id="KW-1185">Reference proteome</keyword>
<dbReference type="PANTHER" id="PTHR42659">
    <property type="entry name" value="XANTHINE DEHYDROGENASE SUBUNIT C-RELATED"/>
    <property type="match status" value="1"/>
</dbReference>
<dbReference type="InterPro" id="IPR005107">
    <property type="entry name" value="CO_DH_flav_C"/>
</dbReference>
<organism evidence="4 5">
    <name type="scientific">Mesorhizobium mediterraneum</name>
    <dbReference type="NCBI Taxonomy" id="43617"/>
    <lineage>
        <taxon>Bacteria</taxon>
        <taxon>Pseudomonadati</taxon>
        <taxon>Pseudomonadota</taxon>
        <taxon>Alphaproteobacteria</taxon>
        <taxon>Hyphomicrobiales</taxon>
        <taxon>Phyllobacteriaceae</taxon>
        <taxon>Mesorhizobium</taxon>
    </lineage>
</organism>
<protein>
    <submittedName>
        <fullName evidence="4">FAD-binding molybdopterin dehydrogenase</fullName>
    </submittedName>
</protein>
<evidence type="ECO:0000259" key="3">
    <source>
        <dbReference type="PROSITE" id="PS51387"/>
    </source>
</evidence>
<keyword evidence="2" id="KW-0274">FAD</keyword>
<accession>A0AB36R738</accession>
<keyword evidence="1" id="KW-0285">Flavoprotein</keyword>
<dbReference type="PROSITE" id="PS51387">
    <property type="entry name" value="FAD_PCMH"/>
    <property type="match status" value="1"/>
</dbReference>